<reference evidence="2" key="1">
    <citation type="submission" date="2021-12" db="EMBL/GenBank/DDBJ databases">
        <authorList>
            <person name="Lv X."/>
        </authorList>
    </citation>
    <scope>NUCLEOTIDE SEQUENCE</scope>
    <source>
        <strain evidence="2">HF2106</strain>
    </source>
</reference>
<dbReference type="RefSeq" id="WP_181976447.1">
    <property type="nucleotide sequence ID" value="NZ_JAJTVO010000005.1"/>
</dbReference>
<sequence>MKKETIQKVINFVITVLTAVLCSFCVQSCK</sequence>
<dbReference type="Proteomes" id="UP001200307">
    <property type="component" value="Unassembled WGS sequence"/>
</dbReference>
<feature type="transmembrane region" description="Helical" evidence="1">
    <location>
        <begin position="6"/>
        <end position="26"/>
    </location>
</feature>
<organism evidence="2 3">
    <name type="scientific">Segatella copri</name>
    <dbReference type="NCBI Taxonomy" id="165179"/>
    <lineage>
        <taxon>Bacteria</taxon>
        <taxon>Pseudomonadati</taxon>
        <taxon>Bacteroidota</taxon>
        <taxon>Bacteroidia</taxon>
        <taxon>Bacteroidales</taxon>
        <taxon>Prevotellaceae</taxon>
        <taxon>Segatella</taxon>
    </lineage>
</organism>
<dbReference type="InterPro" id="IPR045505">
    <property type="entry name" value="DUF6486"/>
</dbReference>
<keyword evidence="1" id="KW-0812">Transmembrane</keyword>
<dbReference type="EMBL" id="JAJTVO010000005">
    <property type="protein sequence ID" value="MCE4121485.1"/>
    <property type="molecule type" value="Genomic_DNA"/>
</dbReference>
<evidence type="ECO:0000313" key="3">
    <source>
        <dbReference type="Proteomes" id="UP001200307"/>
    </source>
</evidence>
<accession>A0AAW4YIW0</accession>
<name>A0AAW4YIW0_9BACT</name>
<keyword evidence="1" id="KW-0472">Membrane</keyword>
<dbReference type="AlphaFoldDB" id="A0AAW4YIW0"/>
<comment type="caution">
    <text evidence="2">The sequence shown here is derived from an EMBL/GenBank/DDBJ whole genome shotgun (WGS) entry which is preliminary data.</text>
</comment>
<proteinExistence type="predicted"/>
<evidence type="ECO:0000256" key="1">
    <source>
        <dbReference type="SAM" id="Phobius"/>
    </source>
</evidence>
<gene>
    <name evidence="2" type="ORF">LYY06_04270</name>
</gene>
<keyword evidence="1" id="KW-1133">Transmembrane helix</keyword>
<dbReference type="NCBIfam" id="NF033879">
    <property type="entry name" value="smalltalk"/>
    <property type="match status" value="1"/>
</dbReference>
<protein>
    <submittedName>
        <fullName evidence="2">Smalltalk protein</fullName>
    </submittedName>
</protein>
<evidence type="ECO:0000313" key="2">
    <source>
        <dbReference type="EMBL" id="MCE4121485.1"/>
    </source>
</evidence>